<evidence type="ECO:0000259" key="1">
    <source>
        <dbReference type="PROSITE" id="PS50995"/>
    </source>
</evidence>
<dbReference type="InterPro" id="IPR000835">
    <property type="entry name" value="HTH_MarR-typ"/>
</dbReference>
<dbReference type="InterPro" id="IPR036390">
    <property type="entry name" value="WH_DNA-bd_sf"/>
</dbReference>
<dbReference type="PROSITE" id="PS50995">
    <property type="entry name" value="HTH_MARR_2"/>
    <property type="match status" value="1"/>
</dbReference>
<proteinExistence type="predicted"/>
<evidence type="ECO:0000313" key="2">
    <source>
        <dbReference type="EMBL" id="AKZ62133.1"/>
    </source>
</evidence>
<dbReference type="EMBL" id="CP011409">
    <property type="protein sequence ID" value="AKZ62133.1"/>
    <property type="molecule type" value="Genomic_DNA"/>
</dbReference>
<feature type="domain" description="HTH marR-type" evidence="1">
    <location>
        <begin position="1"/>
        <end position="139"/>
    </location>
</feature>
<dbReference type="Gene3D" id="1.10.10.10">
    <property type="entry name" value="Winged helix-like DNA-binding domain superfamily/Winged helix DNA-binding domain"/>
    <property type="match status" value="1"/>
</dbReference>
<protein>
    <submittedName>
        <fullName evidence="2">MarR family transcriptional regulator</fullName>
    </submittedName>
</protein>
<dbReference type="SUPFAM" id="SSF46785">
    <property type="entry name" value="Winged helix' DNA-binding domain"/>
    <property type="match status" value="1"/>
</dbReference>
<keyword evidence="3" id="KW-1185">Reference proteome</keyword>
<dbReference type="Proteomes" id="UP000063429">
    <property type="component" value="Chromosome"/>
</dbReference>
<organism evidence="2 3">
    <name type="scientific">Herbaspirillum hiltneri N3</name>
    <dbReference type="NCBI Taxonomy" id="1262470"/>
    <lineage>
        <taxon>Bacteria</taxon>
        <taxon>Pseudomonadati</taxon>
        <taxon>Pseudomonadota</taxon>
        <taxon>Betaproteobacteria</taxon>
        <taxon>Burkholderiales</taxon>
        <taxon>Oxalobacteraceae</taxon>
        <taxon>Herbaspirillum</taxon>
    </lineage>
</organism>
<accession>A0ABN4HVW5</accession>
<dbReference type="Pfam" id="PF01047">
    <property type="entry name" value="MarR"/>
    <property type="match status" value="1"/>
</dbReference>
<name>A0ABN4HVW5_9BURK</name>
<dbReference type="SMART" id="SM00347">
    <property type="entry name" value="HTH_MARR"/>
    <property type="match status" value="1"/>
</dbReference>
<dbReference type="RefSeq" id="WP_053195632.1">
    <property type="nucleotide sequence ID" value="NZ_CP011409.1"/>
</dbReference>
<sequence length="142" mass="15982">MDTTPSIANCNLFATKQAARFVTQLYERHLAAVNVTSSQMTILAVIHECPNITMTKLSEIVVMDRTSLVRAIKPLSRDGYVLQKPEPGSRKTSLSLSRTGTRKYLDAVPCWRAAQEEYEELVGKSRAQLLRQELMAITQRQV</sequence>
<reference evidence="3" key="1">
    <citation type="journal article" date="2015" name="Genome Announc.">
        <title>Complete Genome Sequence of Herbaspirillum hiltneri N3 (DSM 17495), Isolated from Surface-Sterilized Wheat Roots.</title>
        <authorList>
            <person name="Guizelini D."/>
            <person name="Saizaki P.M."/>
            <person name="Coimbra N.A."/>
            <person name="Weiss V.A."/>
            <person name="Faoro H."/>
            <person name="Sfeir M.Z."/>
            <person name="Baura V.A."/>
            <person name="Monteiro R.A."/>
            <person name="Chubatsu L.S."/>
            <person name="Souza E.M."/>
            <person name="Cruz L.M."/>
            <person name="Pedrosa F.O."/>
            <person name="Raittz R.T."/>
            <person name="Marchaukoski J.N."/>
            <person name="Steffens M.B."/>
        </authorList>
    </citation>
    <scope>NUCLEOTIDE SEQUENCE [LARGE SCALE GENOMIC DNA]</scope>
    <source>
        <strain evidence="3">N3</strain>
    </source>
</reference>
<dbReference type="InterPro" id="IPR036388">
    <property type="entry name" value="WH-like_DNA-bd_sf"/>
</dbReference>
<evidence type="ECO:0000313" key="3">
    <source>
        <dbReference type="Proteomes" id="UP000063429"/>
    </source>
</evidence>
<gene>
    <name evidence="2" type="ORF">F506_05135</name>
</gene>